<feature type="modified residue" description="N6-(pyridoxal phosphate)lysine" evidence="11">
    <location>
        <position position="225"/>
    </location>
</feature>
<dbReference type="InterPro" id="IPR020578">
    <property type="entry name" value="Aminotrans_V_PyrdxlP_BS"/>
</dbReference>
<keyword evidence="4 11" id="KW-0808">Transferase</keyword>
<dbReference type="PANTHER" id="PTHR11601:SF34">
    <property type="entry name" value="CYSTEINE DESULFURASE"/>
    <property type="match status" value="1"/>
</dbReference>
<dbReference type="Gene3D" id="3.40.640.10">
    <property type="entry name" value="Type I PLP-dependent aspartate aminotransferase-like (Major domain)"/>
    <property type="match status" value="1"/>
</dbReference>
<comment type="subunit">
    <text evidence="11">Homodimer. Forms a heterotetramer with IscU, interacts with other sulfur acceptors.</text>
</comment>
<evidence type="ECO:0000256" key="11">
    <source>
        <dbReference type="HAMAP-Rule" id="MF_00331"/>
    </source>
</evidence>
<keyword evidence="8 11" id="KW-0408">Iron</keyword>
<comment type="subcellular location">
    <subcellularLocation>
        <location evidence="11">Cytoplasm</location>
    </subcellularLocation>
</comment>
<evidence type="ECO:0000256" key="2">
    <source>
        <dbReference type="ARBA" id="ARBA00006490"/>
    </source>
</evidence>
<dbReference type="GO" id="GO:0046872">
    <property type="term" value="F:metal ion binding"/>
    <property type="evidence" value="ECO:0007669"/>
    <property type="project" value="UniProtKB-KW"/>
</dbReference>
<name>A0A0U9HFA7_9FIRM</name>
<evidence type="ECO:0000256" key="1">
    <source>
        <dbReference type="ARBA" id="ARBA00001933"/>
    </source>
</evidence>
<dbReference type="PROSITE" id="PS00595">
    <property type="entry name" value="AA_TRANSFER_CLASS_5"/>
    <property type="match status" value="1"/>
</dbReference>
<keyword evidence="6 11" id="KW-0479">Metal-binding</keyword>
<feature type="binding site" evidence="11">
    <location>
        <position position="202"/>
    </location>
    <ligand>
        <name>pyridoxal 5'-phosphate</name>
        <dbReference type="ChEBI" id="CHEBI:597326"/>
    </ligand>
</feature>
<sequence length="417" mass="45714">MHKQQLANMAGLIRTNIGDGKLKRTYLDNAATTPVRSEVLEAMLPYFTQKFGNASTIYSYGREAKEALEESRKNVAQLIGANTEEIFFTSGGTESDNWALRGAVSANVKKGKHVITSSVEHHAVLYTCRDLEKQGFKITYLPVDKDGLINVKDVADAITDETILVSIMHANNEIGTIQPINEIAKIIKQKNPEIIFHTDAVQTAGKIPVNVNNLGVDLLSMSAHKIYGPKGVGALYIRKGTRIAPFMTGGAQESSRRAGTENIAGIVGFGKAAELAECEQQEQYERLTLLRDRLMQGILNTIPYTRLNGHPTLRLPHNVNISFEFIEGESILLNLDMKGICASSGSACTSGSLDPSHVLLAIGLPHEIAHGSLRLTLGRENSEEDVDYVLEVLPSIINKLRQMSPLFAKRKEQPKNV</sequence>
<dbReference type="Pfam" id="PF00266">
    <property type="entry name" value="Aminotran_5"/>
    <property type="match status" value="1"/>
</dbReference>
<keyword evidence="9 11" id="KW-0411">Iron-sulfur</keyword>
<feature type="binding site" evidence="11">
    <location>
        <position position="260"/>
    </location>
    <ligand>
        <name>pyridoxal 5'-phosphate</name>
        <dbReference type="ChEBI" id="CHEBI:597326"/>
    </ligand>
</feature>
<dbReference type="GO" id="GO:0030170">
    <property type="term" value="F:pyridoxal phosphate binding"/>
    <property type="evidence" value="ECO:0007669"/>
    <property type="project" value="UniProtKB-UniRule"/>
</dbReference>
<protein>
    <recommendedName>
        <fullName evidence="11">Cysteine desulfurase IscS</fullName>
        <ecNumber evidence="11">2.8.1.7</ecNumber>
    </recommendedName>
</protein>
<feature type="binding site" evidence="11">
    <location>
        <position position="172"/>
    </location>
    <ligand>
        <name>pyridoxal 5'-phosphate</name>
        <dbReference type="ChEBI" id="CHEBI:597326"/>
    </ligand>
</feature>
<dbReference type="InterPro" id="IPR015421">
    <property type="entry name" value="PyrdxlP-dep_Trfase_major"/>
</dbReference>
<feature type="domain" description="Aminotransferase class V" evidence="13">
    <location>
        <begin position="25"/>
        <end position="389"/>
    </location>
</feature>
<dbReference type="STRING" id="224999.GCA_001485475_01389"/>
<dbReference type="GO" id="GO:0031071">
    <property type="term" value="F:cysteine desulfurase activity"/>
    <property type="evidence" value="ECO:0007669"/>
    <property type="project" value="UniProtKB-UniRule"/>
</dbReference>
<evidence type="ECO:0000256" key="4">
    <source>
        <dbReference type="ARBA" id="ARBA00022679"/>
    </source>
</evidence>
<dbReference type="InterPro" id="IPR010240">
    <property type="entry name" value="Cys_deSase_IscS"/>
</dbReference>
<dbReference type="Proteomes" id="UP000062160">
    <property type="component" value="Unassembled WGS sequence"/>
</dbReference>
<dbReference type="InterPro" id="IPR016454">
    <property type="entry name" value="Cysteine_dSase"/>
</dbReference>
<comment type="catalytic activity">
    <reaction evidence="10 11">
        <text>(sulfur carrier)-H + L-cysteine = (sulfur carrier)-SH + L-alanine</text>
        <dbReference type="Rhea" id="RHEA:43892"/>
        <dbReference type="Rhea" id="RHEA-COMP:14737"/>
        <dbReference type="Rhea" id="RHEA-COMP:14739"/>
        <dbReference type="ChEBI" id="CHEBI:29917"/>
        <dbReference type="ChEBI" id="CHEBI:35235"/>
        <dbReference type="ChEBI" id="CHEBI:57972"/>
        <dbReference type="ChEBI" id="CHEBI:64428"/>
        <dbReference type="EC" id="2.8.1.7"/>
    </reaction>
</comment>
<dbReference type="EMBL" id="DF977001">
    <property type="protein sequence ID" value="GAQ25373.1"/>
    <property type="molecule type" value="Genomic_DNA"/>
</dbReference>
<dbReference type="GO" id="GO:1990221">
    <property type="term" value="C:L-cysteine desulfurase complex"/>
    <property type="evidence" value="ECO:0007669"/>
    <property type="project" value="UniProtKB-ARBA"/>
</dbReference>
<keyword evidence="3 11" id="KW-0963">Cytoplasm</keyword>
<dbReference type="NCBIfam" id="TIGR03402">
    <property type="entry name" value="FeS_nifS"/>
    <property type="match status" value="1"/>
</dbReference>
<evidence type="ECO:0000256" key="3">
    <source>
        <dbReference type="ARBA" id="ARBA00022490"/>
    </source>
</evidence>
<dbReference type="GO" id="GO:0006520">
    <property type="term" value="P:amino acid metabolic process"/>
    <property type="evidence" value="ECO:0007669"/>
    <property type="project" value="InterPro"/>
</dbReference>
<dbReference type="InterPro" id="IPR015422">
    <property type="entry name" value="PyrdxlP-dep_Trfase_small"/>
</dbReference>
<evidence type="ECO:0000256" key="7">
    <source>
        <dbReference type="ARBA" id="ARBA00022898"/>
    </source>
</evidence>
<evidence type="ECO:0000256" key="5">
    <source>
        <dbReference type="ARBA" id="ARBA00022714"/>
    </source>
</evidence>
<dbReference type="PANTHER" id="PTHR11601">
    <property type="entry name" value="CYSTEINE DESULFURYLASE FAMILY MEMBER"/>
    <property type="match status" value="1"/>
</dbReference>
<keyword evidence="7 11" id="KW-0663">Pyridoxal phosphate</keyword>
<dbReference type="AlphaFoldDB" id="A0A0U9HFA7"/>
<evidence type="ECO:0000313" key="14">
    <source>
        <dbReference type="EMBL" id="GAQ25373.1"/>
    </source>
</evidence>
<dbReference type="Gene3D" id="1.10.260.50">
    <property type="match status" value="1"/>
</dbReference>
<dbReference type="FunFam" id="3.40.640.10:FF:000003">
    <property type="entry name" value="Cysteine desulfurase IscS"/>
    <property type="match status" value="1"/>
</dbReference>
<organism evidence="14">
    <name type="scientific">Tepidanaerobacter syntrophicus</name>
    <dbReference type="NCBI Taxonomy" id="224999"/>
    <lineage>
        <taxon>Bacteria</taxon>
        <taxon>Bacillati</taxon>
        <taxon>Bacillota</taxon>
        <taxon>Clostridia</taxon>
        <taxon>Thermosediminibacterales</taxon>
        <taxon>Tepidanaerobacteraceae</taxon>
        <taxon>Tepidanaerobacter</taxon>
    </lineage>
</organism>
<evidence type="ECO:0000256" key="6">
    <source>
        <dbReference type="ARBA" id="ARBA00022723"/>
    </source>
</evidence>
<comment type="cofactor">
    <cofactor evidence="1 11 12">
        <name>pyridoxal 5'-phosphate</name>
        <dbReference type="ChEBI" id="CHEBI:597326"/>
    </cofactor>
</comment>
<feature type="binding site" evidence="11">
    <location>
        <begin position="92"/>
        <end position="93"/>
    </location>
    <ligand>
        <name>pyridoxal 5'-phosphate</name>
        <dbReference type="ChEBI" id="CHEBI:597326"/>
    </ligand>
</feature>
<evidence type="ECO:0000256" key="10">
    <source>
        <dbReference type="ARBA" id="ARBA00050776"/>
    </source>
</evidence>
<keyword evidence="15" id="KW-1185">Reference proteome</keyword>
<dbReference type="GO" id="GO:0044571">
    <property type="term" value="P:[2Fe-2S] cluster assembly"/>
    <property type="evidence" value="ECO:0007669"/>
    <property type="project" value="UniProtKB-UniRule"/>
</dbReference>
<dbReference type="GO" id="GO:0051537">
    <property type="term" value="F:2 iron, 2 sulfur cluster binding"/>
    <property type="evidence" value="ECO:0007669"/>
    <property type="project" value="UniProtKB-UniRule"/>
</dbReference>
<dbReference type="PIRSF" id="PIRSF005572">
    <property type="entry name" value="NifS"/>
    <property type="match status" value="1"/>
</dbReference>
<dbReference type="Gene3D" id="3.90.1150.10">
    <property type="entry name" value="Aspartate Aminotransferase, domain 1"/>
    <property type="match status" value="1"/>
</dbReference>
<reference evidence="14" key="1">
    <citation type="journal article" date="2016" name="Genome Announc.">
        <title>Draft Genome Sequence of the Syntrophic Lactate-Degrading Bacterium Tepidanaerobacter syntrophicus JLT.</title>
        <authorList>
            <person name="Matsuura N."/>
            <person name="Ohashi A."/>
            <person name="Tourlousse D.M."/>
            <person name="Sekiguchi Y."/>
        </authorList>
    </citation>
    <scope>NUCLEOTIDE SEQUENCE [LARGE SCALE GENOMIC DNA]</scope>
    <source>
        <strain evidence="14">JL</strain>
    </source>
</reference>
<evidence type="ECO:0000259" key="13">
    <source>
        <dbReference type="Pfam" id="PF00266"/>
    </source>
</evidence>
<dbReference type="EC" id="2.8.1.7" evidence="11"/>
<comment type="pathway">
    <text evidence="11">Cofactor biosynthesis; iron-sulfur cluster biosynthesis.</text>
</comment>
<evidence type="ECO:0000256" key="8">
    <source>
        <dbReference type="ARBA" id="ARBA00023004"/>
    </source>
</evidence>
<accession>A0A0U9HFA7</accession>
<feature type="binding site" evidence="11">
    <location>
        <begin position="222"/>
        <end position="224"/>
    </location>
    <ligand>
        <name>pyridoxal 5'-phosphate</name>
        <dbReference type="ChEBI" id="CHEBI:597326"/>
    </ligand>
</feature>
<feature type="binding site" description="via persulfide group" evidence="11">
    <location>
        <position position="348"/>
    </location>
    <ligand>
        <name>[2Fe-2S] cluster</name>
        <dbReference type="ChEBI" id="CHEBI:190135"/>
        <note>ligand shared with IscU</note>
    </ligand>
</feature>
<dbReference type="NCBIfam" id="NF002806">
    <property type="entry name" value="PRK02948.1"/>
    <property type="match status" value="1"/>
</dbReference>
<dbReference type="InterPro" id="IPR000192">
    <property type="entry name" value="Aminotrans_V_dom"/>
</dbReference>
<keyword evidence="5 11" id="KW-0001">2Fe-2S</keyword>
<evidence type="ECO:0000256" key="9">
    <source>
        <dbReference type="ARBA" id="ARBA00023014"/>
    </source>
</evidence>
<feature type="active site" description="Cysteine persulfide intermediate" evidence="11">
    <location>
        <position position="348"/>
    </location>
</feature>
<dbReference type="InterPro" id="IPR017772">
    <property type="entry name" value="Cys_deSase_NifS_bac/arc"/>
</dbReference>
<proteinExistence type="inferred from homology"/>
<evidence type="ECO:0000313" key="15">
    <source>
        <dbReference type="Proteomes" id="UP000062160"/>
    </source>
</evidence>
<dbReference type="SUPFAM" id="SSF53383">
    <property type="entry name" value="PLP-dependent transferases"/>
    <property type="match status" value="1"/>
</dbReference>
<dbReference type="InterPro" id="IPR015424">
    <property type="entry name" value="PyrdxlP-dep_Trfase"/>
</dbReference>
<comment type="similarity">
    <text evidence="2 11">Belongs to the class-V pyridoxal-phosphate-dependent aminotransferase family. NifS/IscS subfamily.</text>
</comment>
<gene>
    <name evidence="11" type="primary">iscS</name>
    <name evidence="14" type="ORF">TSYNT_7394</name>
</gene>
<dbReference type="HAMAP" id="MF_00331">
    <property type="entry name" value="Cys_desulf_IscS"/>
    <property type="match status" value="1"/>
</dbReference>
<comment type="function">
    <text evidence="11">Master enzyme that delivers sulfur to a number of partners involved in Fe-S cluster assembly, tRNA modification or cofactor biosynthesis. Catalyzes the removal of elemental sulfur atoms from cysteine to produce alanine. Functions as a sulfur delivery protein for Fe-S cluster synthesis onto IscU, an Fe-S scaffold assembly protein, as well as other S acceptor proteins.</text>
</comment>
<dbReference type="UniPathway" id="UPA00266"/>
<evidence type="ECO:0000256" key="12">
    <source>
        <dbReference type="RuleBase" id="RU004504"/>
    </source>
</evidence>